<gene>
    <name evidence="1" type="ORF">MNBD_GAMMA18-2208</name>
</gene>
<sequence length="336" mass="35181">MNDAISTARRLLQQHTKALLMRRNVVATGVGYKMVHGKRTTTPGIICSVEKKLPVNALSAGDRVPPQLDGIPTDVIETGCIRAWQAPTGRFRPAPGGVSVGHKDITAGTLGCWVRRSGEWVILSNNHVLANSNEAAIGDAILQPGSHDGGIDSADQIAVLKDFVPIELAGLPDNPSGCSVAGAIAAFLNAIAGTLGSDTRLRAVSARAIGENRVDAAIARPLREEDVKAEIMNIGAIQGMISGDLGMAIKKMGRTTGFTEGEIQQVDVTVNVQYGGGRSALFKDQLMAGAMSQGGDSGSAVLDTQNQLLGLLFAGSEQSTIINRIEHVFSALDLTL</sequence>
<evidence type="ECO:0008006" key="2">
    <source>
        <dbReference type="Google" id="ProtNLM"/>
    </source>
</evidence>
<dbReference type="InterPro" id="IPR043504">
    <property type="entry name" value="Peptidase_S1_PA_chymotrypsin"/>
</dbReference>
<name>A0A3B0ZMA3_9ZZZZ</name>
<dbReference type="EMBL" id="UOFP01000223">
    <property type="protein sequence ID" value="VAW88467.1"/>
    <property type="molecule type" value="Genomic_DNA"/>
</dbReference>
<reference evidence="1" key="1">
    <citation type="submission" date="2018-06" db="EMBL/GenBank/DDBJ databases">
        <authorList>
            <person name="Zhirakovskaya E."/>
        </authorList>
    </citation>
    <scope>NUCLEOTIDE SEQUENCE</scope>
</reference>
<organism evidence="1">
    <name type="scientific">hydrothermal vent metagenome</name>
    <dbReference type="NCBI Taxonomy" id="652676"/>
    <lineage>
        <taxon>unclassified sequences</taxon>
        <taxon>metagenomes</taxon>
        <taxon>ecological metagenomes</taxon>
    </lineage>
</organism>
<dbReference type="Gene3D" id="2.40.10.10">
    <property type="entry name" value="Trypsin-like serine proteases"/>
    <property type="match status" value="1"/>
</dbReference>
<dbReference type="InterPro" id="IPR009003">
    <property type="entry name" value="Peptidase_S1_PA"/>
</dbReference>
<dbReference type="AlphaFoldDB" id="A0A3B0ZMA3"/>
<protein>
    <recommendedName>
        <fullName evidence="2">Peptidase S1 domain-containing protein</fullName>
    </recommendedName>
</protein>
<dbReference type="SUPFAM" id="SSF50494">
    <property type="entry name" value="Trypsin-like serine proteases"/>
    <property type="match status" value="1"/>
</dbReference>
<evidence type="ECO:0000313" key="1">
    <source>
        <dbReference type="EMBL" id="VAW88467.1"/>
    </source>
</evidence>
<proteinExistence type="predicted"/>
<accession>A0A3B0ZMA3</accession>